<organism evidence="9 10">
    <name type="scientific">Ceratopteris richardii</name>
    <name type="common">Triangle waterfern</name>
    <dbReference type="NCBI Taxonomy" id="49495"/>
    <lineage>
        <taxon>Eukaryota</taxon>
        <taxon>Viridiplantae</taxon>
        <taxon>Streptophyta</taxon>
        <taxon>Embryophyta</taxon>
        <taxon>Tracheophyta</taxon>
        <taxon>Polypodiopsida</taxon>
        <taxon>Polypodiidae</taxon>
        <taxon>Polypodiales</taxon>
        <taxon>Pteridineae</taxon>
        <taxon>Pteridaceae</taxon>
        <taxon>Parkerioideae</taxon>
        <taxon>Ceratopteris</taxon>
    </lineage>
</organism>
<comment type="similarity">
    <text evidence="2">Belongs to the TBCE family.</text>
</comment>
<feature type="domain" description="CAP-Gly" evidence="8">
    <location>
        <begin position="58"/>
        <end position="101"/>
    </location>
</feature>
<evidence type="ECO:0000259" key="8">
    <source>
        <dbReference type="PROSITE" id="PS50245"/>
    </source>
</evidence>
<sequence length="132" mass="14372">MPLLKPASAMTIADQMEDQGAGEAVKKEMAFRVAQRVMTCCPRDKEEFPQLGTVKYVGAVEGQKGTWIGVDWDSGEGRHDGSLEGVRYFQARLPSSASFVRSHLLSTGCTLIEAINSRYKGSTDPSEEGVDD</sequence>
<keyword evidence="4" id="KW-0433">Leucine-rich repeat</keyword>
<keyword evidence="10" id="KW-1185">Reference proteome</keyword>
<gene>
    <name evidence="9" type="ORF">KP509_06G052100</name>
</gene>
<evidence type="ECO:0000256" key="4">
    <source>
        <dbReference type="ARBA" id="ARBA00022614"/>
    </source>
</evidence>
<dbReference type="GO" id="GO:0005737">
    <property type="term" value="C:cytoplasm"/>
    <property type="evidence" value="ECO:0007669"/>
    <property type="project" value="UniProtKB-SubCell"/>
</dbReference>
<reference evidence="9" key="1">
    <citation type="submission" date="2021-08" db="EMBL/GenBank/DDBJ databases">
        <title>WGS assembly of Ceratopteris richardii.</title>
        <authorList>
            <person name="Marchant D.B."/>
            <person name="Chen G."/>
            <person name="Jenkins J."/>
            <person name="Shu S."/>
            <person name="Leebens-Mack J."/>
            <person name="Grimwood J."/>
            <person name="Schmutz J."/>
            <person name="Soltis P."/>
            <person name="Soltis D."/>
            <person name="Chen Z.-H."/>
        </authorList>
    </citation>
    <scope>NUCLEOTIDE SEQUENCE</scope>
    <source>
        <strain evidence="9">Whitten #5841</strain>
        <tissue evidence="9">Leaf</tissue>
    </source>
</reference>
<evidence type="ECO:0000256" key="2">
    <source>
        <dbReference type="ARBA" id="ARBA00006286"/>
    </source>
</evidence>
<evidence type="ECO:0000313" key="9">
    <source>
        <dbReference type="EMBL" id="KAH7435150.1"/>
    </source>
</evidence>
<dbReference type="Gene3D" id="2.30.30.190">
    <property type="entry name" value="CAP Gly-rich-like domain"/>
    <property type="match status" value="1"/>
</dbReference>
<dbReference type="SMART" id="SM01052">
    <property type="entry name" value="CAP_GLY"/>
    <property type="match status" value="1"/>
</dbReference>
<evidence type="ECO:0000313" key="10">
    <source>
        <dbReference type="Proteomes" id="UP000825935"/>
    </source>
</evidence>
<proteinExistence type="inferred from homology"/>
<name>A0A8T2UKR8_CERRI</name>
<dbReference type="FunFam" id="2.30.30.190:FF:000016">
    <property type="entry name" value="Tubulin-folding cofactor E"/>
    <property type="match status" value="1"/>
</dbReference>
<evidence type="ECO:0000256" key="6">
    <source>
        <dbReference type="ARBA" id="ARBA00023186"/>
    </source>
</evidence>
<evidence type="ECO:0000256" key="7">
    <source>
        <dbReference type="ARBA" id="ARBA00026055"/>
    </source>
</evidence>
<dbReference type="EMBL" id="CM035411">
    <property type="protein sequence ID" value="KAH7435150.1"/>
    <property type="molecule type" value="Genomic_DNA"/>
</dbReference>
<dbReference type="PROSITE" id="PS50245">
    <property type="entry name" value="CAP_GLY_2"/>
    <property type="match status" value="1"/>
</dbReference>
<evidence type="ECO:0000256" key="3">
    <source>
        <dbReference type="ARBA" id="ARBA00022490"/>
    </source>
</evidence>
<evidence type="ECO:0000256" key="5">
    <source>
        <dbReference type="ARBA" id="ARBA00022737"/>
    </source>
</evidence>
<comment type="caution">
    <text evidence="9">The sequence shown here is derived from an EMBL/GenBank/DDBJ whole genome shotgun (WGS) entry which is preliminary data.</text>
</comment>
<keyword evidence="3" id="KW-0963">Cytoplasm</keyword>
<dbReference type="OrthoDB" id="5273213at2759"/>
<keyword evidence="5" id="KW-0677">Repeat</keyword>
<dbReference type="Proteomes" id="UP000825935">
    <property type="component" value="Chromosome 6"/>
</dbReference>
<comment type="subunit">
    <text evidence="7">Supercomplex made of cofactors A to E. Cofactors A and D function by capturing and stabilizing tubulin in a quasi-native conformation. Cofactor E binds to the cofactor D-tubulin complex; interaction with cofactor C then causes the release of tubulin polypeptides that are committed to the native state.</text>
</comment>
<protein>
    <recommendedName>
        <fullName evidence="8">CAP-Gly domain-containing protein</fullName>
    </recommendedName>
</protein>
<dbReference type="Pfam" id="PF01302">
    <property type="entry name" value="CAP_GLY"/>
    <property type="match status" value="1"/>
</dbReference>
<dbReference type="AlphaFoldDB" id="A0A8T2UKR8"/>
<dbReference type="InterPro" id="IPR036859">
    <property type="entry name" value="CAP-Gly_dom_sf"/>
</dbReference>
<accession>A0A8T2UKR8</accession>
<dbReference type="SUPFAM" id="SSF74924">
    <property type="entry name" value="Cap-Gly domain"/>
    <property type="match status" value="1"/>
</dbReference>
<evidence type="ECO:0000256" key="1">
    <source>
        <dbReference type="ARBA" id="ARBA00004496"/>
    </source>
</evidence>
<dbReference type="InterPro" id="IPR000938">
    <property type="entry name" value="CAP-Gly_domain"/>
</dbReference>
<comment type="subcellular location">
    <subcellularLocation>
        <location evidence="1">Cytoplasm</location>
    </subcellularLocation>
</comment>
<keyword evidence="6" id="KW-0143">Chaperone</keyword>